<evidence type="ECO:0000313" key="11">
    <source>
        <dbReference type="Proteomes" id="UP001215549"/>
    </source>
</evidence>
<keyword evidence="4" id="KW-0410">Iron transport</keyword>
<keyword evidence="4" id="KW-0408">Iron</keyword>
<gene>
    <name evidence="9" type="ORF">JHX88_11265</name>
    <name evidence="8" type="ORF">SAMN05421772_111115</name>
</gene>
<dbReference type="PROSITE" id="PS51318">
    <property type="entry name" value="TAT"/>
    <property type="match status" value="1"/>
</dbReference>
<dbReference type="RefSeq" id="WP_076527052.1">
    <property type="nucleotide sequence ID" value="NZ_CP067140.1"/>
</dbReference>
<dbReference type="InterPro" id="IPR002491">
    <property type="entry name" value="ABC_transptr_periplasmic_BD"/>
</dbReference>
<dbReference type="AlphaFoldDB" id="A0AA45W687"/>
<evidence type="ECO:0000256" key="5">
    <source>
        <dbReference type="ARBA" id="ARBA00022729"/>
    </source>
</evidence>
<comment type="subcellular location">
    <subcellularLocation>
        <location evidence="1">Cell envelope</location>
    </subcellularLocation>
</comment>
<accession>A0AA45W687</accession>
<feature type="domain" description="Fe/B12 periplasmic-binding" evidence="7">
    <location>
        <begin position="50"/>
        <end position="319"/>
    </location>
</feature>
<dbReference type="EMBL" id="FTOU01000011">
    <property type="protein sequence ID" value="SIS99245.1"/>
    <property type="molecule type" value="Genomic_DNA"/>
</dbReference>
<keyword evidence="4" id="KW-0406">Ion transport</keyword>
<dbReference type="PANTHER" id="PTHR30532">
    <property type="entry name" value="IRON III DICITRATE-BINDING PERIPLASMIC PROTEIN"/>
    <property type="match status" value="1"/>
</dbReference>
<keyword evidence="3" id="KW-0813">Transport</keyword>
<proteinExistence type="inferred from homology"/>
<dbReference type="InterPro" id="IPR006311">
    <property type="entry name" value="TAT_signal"/>
</dbReference>
<dbReference type="Proteomes" id="UP000186216">
    <property type="component" value="Unassembled WGS sequence"/>
</dbReference>
<dbReference type="Gene3D" id="3.40.50.1980">
    <property type="entry name" value="Nitrogenase molybdenum iron protein domain"/>
    <property type="match status" value="2"/>
</dbReference>
<dbReference type="Pfam" id="PF01497">
    <property type="entry name" value="Peripla_BP_2"/>
    <property type="match status" value="1"/>
</dbReference>
<reference evidence="9 11" key="2">
    <citation type="submission" date="2021-01" db="EMBL/GenBank/DDBJ databases">
        <title>Biogeographic distribution of Paracoccus.</title>
        <authorList>
            <person name="Hollensteiner J."/>
            <person name="Leineberger J."/>
            <person name="Brinkhoff T."/>
            <person name="Daniel R."/>
        </authorList>
    </citation>
    <scope>NUCLEOTIDE SEQUENCE [LARGE SCALE GENOMIC DNA]</scope>
    <source>
        <strain evidence="9 11">DSM 18447</strain>
    </source>
</reference>
<feature type="signal peptide" evidence="6">
    <location>
        <begin position="1"/>
        <end position="27"/>
    </location>
</feature>
<evidence type="ECO:0000259" key="7">
    <source>
        <dbReference type="PROSITE" id="PS50983"/>
    </source>
</evidence>
<dbReference type="GO" id="GO:1901678">
    <property type="term" value="P:iron coordination entity transport"/>
    <property type="evidence" value="ECO:0007669"/>
    <property type="project" value="UniProtKB-ARBA"/>
</dbReference>
<dbReference type="EMBL" id="CP067140">
    <property type="protein sequence ID" value="WCR01526.1"/>
    <property type="molecule type" value="Genomic_DNA"/>
</dbReference>
<evidence type="ECO:0000256" key="4">
    <source>
        <dbReference type="ARBA" id="ARBA00022496"/>
    </source>
</evidence>
<dbReference type="Proteomes" id="UP001215549">
    <property type="component" value="Chromosome"/>
</dbReference>
<evidence type="ECO:0000256" key="3">
    <source>
        <dbReference type="ARBA" id="ARBA00022448"/>
    </source>
</evidence>
<name>A0AA45W687_9RHOB</name>
<evidence type="ECO:0000256" key="6">
    <source>
        <dbReference type="SAM" id="SignalP"/>
    </source>
</evidence>
<keyword evidence="11" id="KW-1185">Reference proteome</keyword>
<evidence type="ECO:0000313" key="10">
    <source>
        <dbReference type="Proteomes" id="UP000186216"/>
    </source>
</evidence>
<sequence length="326" mass="35673">MKHSAFDRRCFLTLAAAGLAVPAIARASANWPRTVPHALSATTIDAPPKRVVSVGLHEQDFLYALGIAPVGVHEWFGNYPHATWIWAEEARKTLSAAPAVQNGFEVDIEWVYAQEPDLIVASFFNLSQSDYRLLSGIAPVIASPEGYPVWSAPWEAELRLIAQATGTEARAETVIAGIDERIGKLTAANPKFSDKTATIGFFAENHFVGYRTDAGGNLLLRELGLRTPPEFDDLVQPNGQFSVSPERIDLFELDAVLWLVDPGTAQRIRDMPVYRETRLAREGRSIWADPELTGALSFMSPLSIPYALDRIAPLLHMALDGDPAAG</sequence>
<dbReference type="SUPFAM" id="SSF53807">
    <property type="entry name" value="Helical backbone' metal receptor"/>
    <property type="match status" value="1"/>
</dbReference>
<reference evidence="8 10" key="1">
    <citation type="submission" date="2017-01" db="EMBL/GenBank/DDBJ databases">
        <authorList>
            <person name="Varghese N."/>
            <person name="Submissions S."/>
        </authorList>
    </citation>
    <scope>NUCLEOTIDE SEQUENCE [LARGE SCALE GENOMIC DNA]</scope>
    <source>
        <strain evidence="8 10">DSM 18447</strain>
    </source>
</reference>
<evidence type="ECO:0000313" key="9">
    <source>
        <dbReference type="EMBL" id="WCR01526.1"/>
    </source>
</evidence>
<evidence type="ECO:0000313" key="8">
    <source>
        <dbReference type="EMBL" id="SIS99245.1"/>
    </source>
</evidence>
<organism evidence="8 10">
    <name type="scientific">Paracoccus saliphilus</name>
    <dbReference type="NCBI Taxonomy" id="405559"/>
    <lineage>
        <taxon>Bacteria</taxon>
        <taxon>Pseudomonadati</taxon>
        <taxon>Pseudomonadota</taxon>
        <taxon>Alphaproteobacteria</taxon>
        <taxon>Rhodobacterales</taxon>
        <taxon>Paracoccaceae</taxon>
        <taxon>Paracoccus</taxon>
    </lineage>
</organism>
<comment type="similarity">
    <text evidence="2">Belongs to the bacterial solute-binding protein 8 family.</text>
</comment>
<keyword evidence="5 6" id="KW-0732">Signal</keyword>
<feature type="chain" id="PRO_5041258647" evidence="6">
    <location>
        <begin position="28"/>
        <end position="326"/>
    </location>
</feature>
<evidence type="ECO:0000256" key="1">
    <source>
        <dbReference type="ARBA" id="ARBA00004196"/>
    </source>
</evidence>
<dbReference type="GO" id="GO:0030288">
    <property type="term" value="C:outer membrane-bounded periplasmic space"/>
    <property type="evidence" value="ECO:0007669"/>
    <property type="project" value="TreeGrafter"/>
</dbReference>
<dbReference type="PANTHER" id="PTHR30532:SF24">
    <property type="entry name" value="FERRIC ENTEROBACTIN-BINDING PERIPLASMIC PROTEIN FEPB"/>
    <property type="match status" value="1"/>
</dbReference>
<evidence type="ECO:0000256" key="2">
    <source>
        <dbReference type="ARBA" id="ARBA00008814"/>
    </source>
</evidence>
<dbReference type="PROSITE" id="PS50983">
    <property type="entry name" value="FE_B12_PBP"/>
    <property type="match status" value="1"/>
</dbReference>
<protein>
    <submittedName>
        <fullName evidence="9">ABC transporter substrate-binding protein</fullName>
    </submittedName>
    <submittedName>
        <fullName evidence="8">Iron complex transport system substrate-binding protein</fullName>
    </submittedName>
</protein>
<dbReference type="InterPro" id="IPR051313">
    <property type="entry name" value="Bact_iron-sidero_bind"/>
</dbReference>